<keyword evidence="4" id="KW-1185">Reference proteome</keyword>
<comment type="similarity">
    <text evidence="1">Belongs to the STK19 family.</text>
</comment>
<evidence type="ECO:0000256" key="1">
    <source>
        <dbReference type="ARBA" id="ARBA00093458"/>
    </source>
</evidence>
<dbReference type="PANTHER" id="PTHR15243:SF0">
    <property type="entry name" value="SERINE_THREONINE-PROTEIN KINASE 19"/>
    <property type="match status" value="1"/>
</dbReference>
<dbReference type="GeneID" id="14872227"/>
<dbReference type="RefSeq" id="XP_004366999.1">
    <property type="nucleotide sequence ID" value="XM_004366942.1"/>
</dbReference>
<proteinExistence type="inferred from homology"/>
<evidence type="ECO:0000313" key="3">
    <source>
        <dbReference type="EMBL" id="EGG20016.1"/>
    </source>
</evidence>
<name>F4PVK2_CACFS</name>
<dbReference type="Proteomes" id="UP000007797">
    <property type="component" value="Unassembled WGS sequence"/>
</dbReference>
<sequence>MTKRTNTDLDDLDGDDDKPQAPKDIDEQDEDEEQSTAVQDIKRYKSTTTTTTTTTSTASTTTRNNSLDNDDDDDLNDNNNNNNNNNDEPFTGEIEIQLTEEESILASIQSLVEIEFDKTLYKQCPPFILQSHLYYVEKNKSKVDKNLKQGKIRVMKLLTGQNDYGILMTSDYIKKIESLKLNTTNTATSTATQDHHQQPFHNQVLDQFINLLIPSFTDVSIFRSKLQQILQLSPQHIENAITILVQSNLLLLNDDGNYLLNVPGSGGYITNLSKDLLISGDIKRI</sequence>
<dbReference type="InterPro" id="IPR018865">
    <property type="entry name" value="STK19-like"/>
</dbReference>
<reference evidence="4" key="1">
    <citation type="journal article" date="2011" name="Genome Res.">
        <title>Phylogeny-wide analysis of social amoeba genomes highlights ancient origins for complex intercellular communication.</title>
        <authorList>
            <person name="Heidel A.J."/>
            <person name="Lawal H.M."/>
            <person name="Felder M."/>
            <person name="Schilde C."/>
            <person name="Helps N.R."/>
            <person name="Tunggal B."/>
            <person name="Rivero F."/>
            <person name="John U."/>
            <person name="Schleicher M."/>
            <person name="Eichinger L."/>
            <person name="Platzer M."/>
            <person name="Noegel A.A."/>
            <person name="Schaap P."/>
            <person name="Gloeckner G."/>
        </authorList>
    </citation>
    <scope>NUCLEOTIDE SEQUENCE [LARGE SCALE GENOMIC DNA]</scope>
    <source>
        <strain evidence="4">SH3</strain>
    </source>
</reference>
<dbReference type="EMBL" id="GL883013">
    <property type="protein sequence ID" value="EGG20016.1"/>
    <property type="molecule type" value="Genomic_DNA"/>
</dbReference>
<dbReference type="GO" id="GO:0046579">
    <property type="term" value="P:positive regulation of Ras protein signal transduction"/>
    <property type="evidence" value="ECO:0007669"/>
    <property type="project" value="TreeGrafter"/>
</dbReference>
<protein>
    <submittedName>
        <fullName evidence="3">Uncharacterized protein</fullName>
    </submittedName>
</protein>
<evidence type="ECO:0000313" key="4">
    <source>
        <dbReference type="Proteomes" id="UP000007797"/>
    </source>
</evidence>
<dbReference type="OrthoDB" id="10261701at2759"/>
<accession>F4PVK2</accession>
<feature type="region of interest" description="Disordered" evidence="2">
    <location>
        <begin position="1"/>
        <end position="90"/>
    </location>
</feature>
<organism evidence="3 4">
    <name type="scientific">Cavenderia fasciculata</name>
    <name type="common">Slime mold</name>
    <name type="synonym">Dictyostelium fasciculatum</name>
    <dbReference type="NCBI Taxonomy" id="261658"/>
    <lineage>
        <taxon>Eukaryota</taxon>
        <taxon>Amoebozoa</taxon>
        <taxon>Evosea</taxon>
        <taxon>Eumycetozoa</taxon>
        <taxon>Dictyostelia</taxon>
        <taxon>Acytosteliales</taxon>
        <taxon>Cavenderiaceae</taxon>
        <taxon>Cavenderia</taxon>
    </lineage>
</organism>
<dbReference type="Pfam" id="PF10494">
    <property type="entry name" value="Stk19"/>
    <property type="match status" value="1"/>
</dbReference>
<dbReference type="AlphaFoldDB" id="F4PVK2"/>
<feature type="compositionally biased region" description="Low complexity" evidence="2">
    <location>
        <begin position="77"/>
        <end position="87"/>
    </location>
</feature>
<dbReference type="STRING" id="1054147.F4PVK2"/>
<evidence type="ECO:0000256" key="2">
    <source>
        <dbReference type="SAM" id="MobiDB-lite"/>
    </source>
</evidence>
<gene>
    <name evidence="3" type="ORF">DFA_07132</name>
</gene>
<feature type="compositionally biased region" description="Low complexity" evidence="2">
    <location>
        <begin position="46"/>
        <end position="67"/>
    </location>
</feature>
<dbReference type="PANTHER" id="PTHR15243">
    <property type="entry name" value="SERINE/THREONINE-PROTEIN KINASE 19"/>
    <property type="match status" value="1"/>
</dbReference>
<dbReference type="KEGG" id="dfa:DFA_07132"/>